<comment type="caution">
    <text evidence="3">The sequence shown here is derived from an EMBL/GenBank/DDBJ whole genome shotgun (WGS) entry which is preliminary data.</text>
</comment>
<evidence type="ECO:0000313" key="3">
    <source>
        <dbReference type="EMBL" id="GAC20624.1"/>
    </source>
</evidence>
<evidence type="ECO:0000313" key="4">
    <source>
        <dbReference type="Proteomes" id="UP000006327"/>
    </source>
</evidence>
<feature type="domain" description="Glutamine amidotransferase" evidence="2">
    <location>
        <begin position="3"/>
        <end position="199"/>
    </location>
</feature>
<proteinExistence type="predicted"/>
<dbReference type="PRINTS" id="PR00096">
    <property type="entry name" value="GATASE"/>
</dbReference>
<dbReference type="EMBL" id="BAEO01000055">
    <property type="protein sequence ID" value="GAC20624.1"/>
    <property type="molecule type" value="Genomic_DNA"/>
</dbReference>
<sequence length="208" mass="23154">MLLLIDNYDSFTHNLARYFEELQQEVVVVRNDEISCAEINALGPDYLIFSPGPCTPNSAGITLEAIKTFAGRIPILGVCLGHQAIGLAFGANLVNAQQIMHGKTSQIHHLQSTLFKDINRPFTATRYHSLVLETASIPEEFEITAWCFNTTKEDIGSKQISEQAEVMAIEHKTLAIYGVQFHPESLLTEFGHHILNNFINSKITTKAL</sequence>
<dbReference type="InterPro" id="IPR017926">
    <property type="entry name" value="GATASE"/>
</dbReference>
<gene>
    <name evidence="3" type="primary">trpG</name>
    <name evidence="3" type="ORF">GARC_3670</name>
</gene>
<dbReference type="GO" id="GO:0046820">
    <property type="term" value="F:4-amino-4-deoxychorismate synthase activity"/>
    <property type="evidence" value="ECO:0007669"/>
    <property type="project" value="TreeGrafter"/>
</dbReference>
<evidence type="ECO:0000256" key="1">
    <source>
        <dbReference type="ARBA" id="ARBA00022962"/>
    </source>
</evidence>
<dbReference type="InterPro" id="IPR029062">
    <property type="entry name" value="Class_I_gatase-like"/>
</dbReference>
<dbReference type="PRINTS" id="PR00097">
    <property type="entry name" value="ANTSNTHASEII"/>
</dbReference>
<keyword evidence="1" id="KW-0315">Glutamine amidotransferase</keyword>
<accession>K6XIY0</accession>
<dbReference type="Gene3D" id="3.40.50.880">
    <property type="match status" value="1"/>
</dbReference>
<keyword evidence="4" id="KW-1185">Reference proteome</keyword>
<dbReference type="PRINTS" id="PR00099">
    <property type="entry name" value="CPSGATASE"/>
</dbReference>
<name>K6XIY0_9ALTE</name>
<dbReference type="SUPFAM" id="SSF52317">
    <property type="entry name" value="Class I glutamine amidotransferase-like"/>
    <property type="match status" value="1"/>
</dbReference>
<dbReference type="FunFam" id="3.40.50.880:FF:000003">
    <property type="entry name" value="Anthranilate synthase component II"/>
    <property type="match status" value="1"/>
</dbReference>
<dbReference type="GO" id="GO:0046654">
    <property type="term" value="P:tetrahydrofolate biosynthetic process"/>
    <property type="evidence" value="ECO:0007669"/>
    <property type="project" value="TreeGrafter"/>
</dbReference>
<reference evidence="3 4" key="1">
    <citation type="journal article" date="2017" name="Antonie Van Leeuwenhoek">
        <title>Rhizobium rhizosphaerae sp. nov., a novel species isolated from rice rhizosphere.</title>
        <authorList>
            <person name="Zhao J.J."/>
            <person name="Zhang J."/>
            <person name="Zhang R.J."/>
            <person name="Zhang C.W."/>
            <person name="Yin H.Q."/>
            <person name="Zhang X.X."/>
        </authorList>
    </citation>
    <scope>NUCLEOTIDE SEQUENCE [LARGE SCALE GENOMIC DNA]</scope>
    <source>
        <strain evidence="3 4">BSs20135</strain>
    </source>
</reference>
<dbReference type="Proteomes" id="UP000006327">
    <property type="component" value="Unassembled WGS sequence"/>
</dbReference>
<dbReference type="CDD" id="cd01743">
    <property type="entry name" value="GATase1_Anthranilate_Synthase"/>
    <property type="match status" value="1"/>
</dbReference>
<dbReference type="STRING" id="493475.GARC_3670"/>
<dbReference type="GO" id="GO:0005829">
    <property type="term" value="C:cytosol"/>
    <property type="evidence" value="ECO:0007669"/>
    <property type="project" value="TreeGrafter"/>
</dbReference>
<dbReference type="Pfam" id="PF00117">
    <property type="entry name" value="GATase"/>
    <property type="match status" value="1"/>
</dbReference>
<dbReference type="OrthoDB" id="9786812at2"/>
<protein>
    <submittedName>
        <fullName evidence="3">Anthranilate synthase component II</fullName>
        <ecNumber evidence="3">4.1.3.27</ecNumber>
    </submittedName>
</protein>
<dbReference type="PANTHER" id="PTHR43418:SF4">
    <property type="entry name" value="MULTIFUNCTIONAL TRYPTOPHAN BIOSYNTHESIS PROTEIN"/>
    <property type="match status" value="1"/>
</dbReference>
<evidence type="ECO:0000259" key="2">
    <source>
        <dbReference type="Pfam" id="PF00117"/>
    </source>
</evidence>
<organism evidence="3 4">
    <name type="scientific">Paraglaciecola arctica BSs20135</name>
    <dbReference type="NCBI Taxonomy" id="493475"/>
    <lineage>
        <taxon>Bacteria</taxon>
        <taxon>Pseudomonadati</taxon>
        <taxon>Pseudomonadota</taxon>
        <taxon>Gammaproteobacteria</taxon>
        <taxon>Alteromonadales</taxon>
        <taxon>Alteromonadaceae</taxon>
        <taxon>Paraglaciecola</taxon>
    </lineage>
</organism>
<dbReference type="RefSeq" id="WP_007622714.1">
    <property type="nucleotide sequence ID" value="NZ_BAEO01000055.1"/>
</dbReference>
<dbReference type="InterPro" id="IPR050472">
    <property type="entry name" value="Anth_synth/Amidotransfase"/>
</dbReference>
<dbReference type="GO" id="GO:0000162">
    <property type="term" value="P:L-tryptophan biosynthetic process"/>
    <property type="evidence" value="ECO:0007669"/>
    <property type="project" value="TreeGrafter"/>
</dbReference>
<dbReference type="PANTHER" id="PTHR43418">
    <property type="entry name" value="MULTIFUNCTIONAL TRYPTOPHAN BIOSYNTHESIS PROTEIN-RELATED"/>
    <property type="match status" value="1"/>
</dbReference>
<dbReference type="eggNOG" id="COG0512">
    <property type="taxonomic scope" value="Bacteria"/>
</dbReference>
<dbReference type="GO" id="GO:0004049">
    <property type="term" value="F:anthranilate synthase activity"/>
    <property type="evidence" value="ECO:0007669"/>
    <property type="project" value="UniProtKB-EC"/>
</dbReference>
<dbReference type="PROSITE" id="PS51273">
    <property type="entry name" value="GATASE_TYPE_1"/>
    <property type="match status" value="1"/>
</dbReference>
<dbReference type="AlphaFoldDB" id="K6XIY0"/>
<dbReference type="InterPro" id="IPR006221">
    <property type="entry name" value="TrpG/PapA_dom"/>
</dbReference>
<keyword evidence="3" id="KW-0456">Lyase</keyword>
<dbReference type="NCBIfam" id="TIGR00566">
    <property type="entry name" value="trpG_papA"/>
    <property type="match status" value="1"/>
</dbReference>
<dbReference type="EC" id="4.1.3.27" evidence="3"/>